<dbReference type="EMBL" id="BARU01044691">
    <property type="protein sequence ID" value="GAH80299.1"/>
    <property type="molecule type" value="Genomic_DNA"/>
</dbReference>
<dbReference type="InterPro" id="IPR039421">
    <property type="entry name" value="Type_1_exporter"/>
</dbReference>
<dbReference type="Pfam" id="PF00664">
    <property type="entry name" value="ABC_membrane"/>
    <property type="match status" value="1"/>
</dbReference>
<feature type="transmembrane region" description="Helical" evidence="5">
    <location>
        <begin position="38"/>
        <end position="55"/>
    </location>
</feature>
<feature type="non-terminal residue" evidence="7">
    <location>
        <position position="1"/>
    </location>
</feature>
<evidence type="ECO:0000256" key="1">
    <source>
        <dbReference type="ARBA" id="ARBA00004141"/>
    </source>
</evidence>
<keyword evidence="3 5" id="KW-1133">Transmembrane helix</keyword>
<proteinExistence type="predicted"/>
<dbReference type="PANTHER" id="PTHR24221">
    <property type="entry name" value="ATP-BINDING CASSETTE SUB-FAMILY B"/>
    <property type="match status" value="1"/>
</dbReference>
<organism evidence="7">
    <name type="scientific">marine sediment metagenome</name>
    <dbReference type="NCBI Taxonomy" id="412755"/>
    <lineage>
        <taxon>unclassified sequences</taxon>
        <taxon>metagenomes</taxon>
        <taxon>ecological metagenomes</taxon>
    </lineage>
</organism>
<name>X1JPU1_9ZZZZ</name>
<dbReference type="GO" id="GO:0140359">
    <property type="term" value="F:ABC-type transporter activity"/>
    <property type="evidence" value="ECO:0007669"/>
    <property type="project" value="InterPro"/>
</dbReference>
<feature type="non-terminal residue" evidence="7">
    <location>
        <position position="166"/>
    </location>
</feature>
<feature type="transmembrane region" description="Helical" evidence="5">
    <location>
        <begin position="61"/>
        <end position="79"/>
    </location>
</feature>
<sequence>QHLPCSYHDKAETGDLIQRCSSDVETIRRFLARHVVQTGRGAVMLAVAVPIMFVMNVRMAFSAMVLLVPIMVFASIFFIKVRSIFKQMDEAEGAMTAMLTENLTGIRIVWAFARQDFECDKFAEKNALYRDRWRRLMRLMAWFWSCSDILSMAQVGIVLLPEPLGP</sequence>
<dbReference type="SUPFAM" id="SSF90123">
    <property type="entry name" value="ABC transporter transmembrane region"/>
    <property type="match status" value="1"/>
</dbReference>
<evidence type="ECO:0000256" key="5">
    <source>
        <dbReference type="SAM" id="Phobius"/>
    </source>
</evidence>
<dbReference type="InterPro" id="IPR036640">
    <property type="entry name" value="ABC1_TM_sf"/>
</dbReference>
<dbReference type="GO" id="GO:0016020">
    <property type="term" value="C:membrane"/>
    <property type="evidence" value="ECO:0007669"/>
    <property type="project" value="UniProtKB-SubCell"/>
</dbReference>
<dbReference type="PROSITE" id="PS50929">
    <property type="entry name" value="ABC_TM1F"/>
    <property type="match status" value="1"/>
</dbReference>
<feature type="transmembrane region" description="Helical" evidence="5">
    <location>
        <begin position="139"/>
        <end position="160"/>
    </location>
</feature>
<evidence type="ECO:0000259" key="6">
    <source>
        <dbReference type="PROSITE" id="PS50929"/>
    </source>
</evidence>
<keyword evidence="2 5" id="KW-0812">Transmembrane</keyword>
<dbReference type="GO" id="GO:0034040">
    <property type="term" value="F:ATPase-coupled lipid transmembrane transporter activity"/>
    <property type="evidence" value="ECO:0007669"/>
    <property type="project" value="TreeGrafter"/>
</dbReference>
<dbReference type="Gene3D" id="1.20.1560.10">
    <property type="entry name" value="ABC transporter type 1, transmembrane domain"/>
    <property type="match status" value="1"/>
</dbReference>
<evidence type="ECO:0000256" key="3">
    <source>
        <dbReference type="ARBA" id="ARBA00022989"/>
    </source>
</evidence>
<protein>
    <recommendedName>
        <fullName evidence="6">ABC transmembrane type-1 domain-containing protein</fullName>
    </recommendedName>
</protein>
<reference evidence="7" key="1">
    <citation type="journal article" date="2014" name="Front. Microbiol.">
        <title>High frequency of phylogenetically diverse reductive dehalogenase-homologous genes in deep subseafloor sedimentary metagenomes.</title>
        <authorList>
            <person name="Kawai M."/>
            <person name="Futagami T."/>
            <person name="Toyoda A."/>
            <person name="Takaki Y."/>
            <person name="Nishi S."/>
            <person name="Hori S."/>
            <person name="Arai W."/>
            <person name="Tsubouchi T."/>
            <person name="Morono Y."/>
            <person name="Uchiyama I."/>
            <person name="Ito T."/>
            <person name="Fujiyama A."/>
            <person name="Inagaki F."/>
            <person name="Takami H."/>
        </authorList>
    </citation>
    <scope>NUCLEOTIDE SEQUENCE</scope>
    <source>
        <strain evidence="7">Expedition CK06-06</strain>
    </source>
</reference>
<evidence type="ECO:0000313" key="7">
    <source>
        <dbReference type="EMBL" id="GAH80299.1"/>
    </source>
</evidence>
<gene>
    <name evidence="7" type="ORF">S03H2_68071</name>
</gene>
<dbReference type="InterPro" id="IPR011527">
    <property type="entry name" value="ABC1_TM_dom"/>
</dbReference>
<feature type="domain" description="ABC transmembrane type-1" evidence="6">
    <location>
        <begin position="1"/>
        <end position="160"/>
    </location>
</feature>
<dbReference type="PANTHER" id="PTHR24221:SF654">
    <property type="entry name" value="ATP-BINDING CASSETTE SUB-FAMILY B MEMBER 6"/>
    <property type="match status" value="1"/>
</dbReference>
<evidence type="ECO:0000256" key="4">
    <source>
        <dbReference type="ARBA" id="ARBA00023136"/>
    </source>
</evidence>
<keyword evidence="4 5" id="KW-0472">Membrane</keyword>
<dbReference type="AlphaFoldDB" id="X1JPU1"/>
<comment type="subcellular location">
    <subcellularLocation>
        <location evidence="1">Membrane</location>
        <topology evidence="1">Multi-pass membrane protein</topology>
    </subcellularLocation>
</comment>
<accession>X1JPU1</accession>
<comment type="caution">
    <text evidence="7">The sequence shown here is derived from an EMBL/GenBank/DDBJ whole genome shotgun (WGS) entry which is preliminary data.</text>
</comment>
<evidence type="ECO:0000256" key="2">
    <source>
        <dbReference type="ARBA" id="ARBA00022692"/>
    </source>
</evidence>
<dbReference type="GO" id="GO:0005524">
    <property type="term" value="F:ATP binding"/>
    <property type="evidence" value="ECO:0007669"/>
    <property type="project" value="InterPro"/>
</dbReference>